<sequence>MFQIRTPYRFVFRDRWLWCMIVGNTLCKRTIIVYCIFLFTVILIWRYHEKSITLEEAEDTLKPIILSSSINKISSTTTIFQNDEIETELLPTIDFNRLDYWLTNNSKTRDINLTAILTPKRRGKYLVYVCHENCGGWGDRLRGIMSLFMLSLMLDRNFRIEITHPCNLTHILRPNLYNWTQSIDGLIAIDPITHRRRFNLTRKMLITTANTQQNILTNVSQILHHNNSIDSIWSEDVLYWATNKDYFYQLSNNIFYRKKFKSYGIMTKYNIKLEILFPLFYEILFRPVQKIQQHILKYKFKQKTHQIICAQIRTGSVIKHNII</sequence>
<feature type="transmembrane region" description="Helical" evidence="1">
    <location>
        <begin position="31"/>
        <end position="48"/>
    </location>
</feature>
<keyword evidence="1" id="KW-0812">Transmembrane</keyword>
<name>A0A814U376_9BILA</name>
<keyword evidence="1" id="KW-0472">Membrane</keyword>
<dbReference type="AlphaFoldDB" id="A0A814U376"/>
<accession>A0A814U376</accession>
<gene>
    <name evidence="2" type="ORF">JYZ213_LOCUS24962</name>
</gene>
<evidence type="ECO:0000313" key="3">
    <source>
        <dbReference type="Proteomes" id="UP000663845"/>
    </source>
</evidence>
<dbReference type="EMBL" id="CAJNOG010000313">
    <property type="protein sequence ID" value="CAF1166521.1"/>
    <property type="molecule type" value="Genomic_DNA"/>
</dbReference>
<evidence type="ECO:0000313" key="2">
    <source>
        <dbReference type="EMBL" id="CAF1166521.1"/>
    </source>
</evidence>
<organism evidence="2 3">
    <name type="scientific">Adineta steineri</name>
    <dbReference type="NCBI Taxonomy" id="433720"/>
    <lineage>
        <taxon>Eukaryota</taxon>
        <taxon>Metazoa</taxon>
        <taxon>Spiralia</taxon>
        <taxon>Gnathifera</taxon>
        <taxon>Rotifera</taxon>
        <taxon>Eurotatoria</taxon>
        <taxon>Bdelloidea</taxon>
        <taxon>Adinetida</taxon>
        <taxon>Adinetidae</taxon>
        <taxon>Adineta</taxon>
    </lineage>
</organism>
<dbReference type="Proteomes" id="UP000663845">
    <property type="component" value="Unassembled WGS sequence"/>
</dbReference>
<proteinExistence type="predicted"/>
<keyword evidence="1" id="KW-1133">Transmembrane helix</keyword>
<comment type="caution">
    <text evidence="2">The sequence shown here is derived from an EMBL/GenBank/DDBJ whole genome shotgun (WGS) entry which is preliminary data.</text>
</comment>
<reference evidence="2" key="1">
    <citation type="submission" date="2021-02" db="EMBL/GenBank/DDBJ databases">
        <authorList>
            <person name="Nowell W R."/>
        </authorList>
    </citation>
    <scope>NUCLEOTIDE SEQUENCE</scope>
</reference>
<protein>
    <submittedName>
        <fullName evidence="2">Uncharacterized protein</fullName>
    </submittedName>
</protein>
<evidence type="ECO:0000256" key="1">
    <source>
        <dbReference type="SAM" id="Phobius"/>
    </source>
</evidence>